<dbReference type="EnsemblPlants" id="Pp3c15_4950V3.3">
    <property type="protein sequence ID" value="Pp3c15_4950V3.3"/>
    <property type="gene ID" value="Pp3c15_4950"/>
</dbReference>
<dbReference type="RefSeq" id="XP_024395989.1">
    <property type="nucleotide sequence ID" value="XM_024540221.2"/>
</dbReference>
<dbReference type="EnsemblPlants" id="Pp3c15_4950V3.2">
    <property type="protein sequence ID" value="Pp3c15_4950V3.2"/>
    <property type="gene ID" value="Pp3c15_4950"/>
</dbReference>
<dbReference type="PaxDb" id="3218-PP1S83_148V6.1"/>
<dbReference type="SUPFAM" id="SSF118310">
    <property type="entry name" value="AN1-like Zinc finger"/>
    <property type="match status" value="2"/>
</dbReference>
<evidence type="ECO:0000256" key="2">
    <source>
        <dbReference type="ARBA" id="ARBA00022723"/>
    </source>
</evidence>
<dbReference type="FunCoup" id="A9SIV5">
    <property type="interactions" value="3211"/>
</dbReference>
<dbReference type="SUPFAM" id="SSF57667">
    <property type="entry name" value="beta-beta-alpha zinc fingers"/>
    <property type="match status" value="1"/>
</dbReference>
<dbReference type="OrthoDB" id="431929at2759"/>
<dbReference type="KEGG" id="ppp:112292079"/>
<dbReference type="Pfam" id="PF25403">
    <property type="entry name" value="zf-C2H2_ZFAND2"/>
    <property type="match status" value="1"/>
</dbReference>
<evidence type="ECO:0000259" key="9">
    <source>
        <dbReference type="PROSITE" id="PS51039"/>
    </source>
</evidence>
<dbReference type="InterPro" id="IPR013087">
    <property type="entry name" value="Znf_C2H2_type"/>
</dbReference>
<evidence type="ECO:0008006" key="13">
    <source>
        <dbReference type="Google" id="ProtNLM"/>
    </source>
</evidence>
<keyword evidence="4 6" id="KW-0863">Zinc-finger</keyword>
<keyword evidence="2" id="KW-0479">Metal-binding</keyword>
<dbReference type="Gramene" id="Pp3c15_4950V3.3">
    <property type="protein sequence ID" value="Pp3c15_4950V3.3"/>
    <property type="gene ID" value="Pp3c15_4950"/>
</dbReference>
<dbReference type="InterPro" id="IPR035896">
    <property type="entry name" value="AN1-like_Znf"/>
</dbReference>
<dbReference type="SMART" id="SM00355">
    <property type="entry name" value="ZnF_C2H2"/>
    <property type="match status" value="2"/>
</dbReference>
<dbReference type="HOGENOM" id="CLU_061621_1_0_1"/>
<dbReference type="GO" id="GO:0008270">
    <property type="term" value="F:zinc ion binding"/>
    <property type="evidence" value="ECO:0007669"/>
    <property type="project" value="UniProtKB-KW"/>
</dbReference>
<dbReference type="Pfam" id="PF00096">
    <property type="entry name" value="zf-C2H2"/>
    <property type="match status" value="1"/>
</dbReference>
<dbReference type="InterPro" id="IPR000058">
    <property type="entry name" value="Znf_AN1"/>
</dbReference>
<evidence type="ECO:0000259" key="8">
    <source>
        <dbReference type="PROSITE" id="PS50157"/>
    </source>
</evidence>
<evidence type="ECO:0000256" key="3">
    <source>
        <dbReference type="ARBA" id="ARBA00022737"/>
    </source>
</evidence>
<dbReference type="Gramene" id="Pp3c15_4950V3.2">
    <property type="protein sequence ID" value="Pp3c15_4950V3.2"/>
    <property type="gene ID" value="Pp3c15_4950"/>
</dbReference>
<dbReference type="PROSITE" id="PS00028">
    <property type="entry name" value="ZINC_FINGER_C2H2_1"/>
    <property type="match status" value="2"/>
</dbReference>
<dbReference type="Proteomes" id="UP000006727">
    <property type="component" value="Chromosome 15"/>
</dbReference>
<dbReference type="PROSITE" id="PS50157">
    <property type="entry name" value="ZINC_FINGER_C2H2_2"/>
    <property type="match status" value="2"/>
</dbReference>
<dbReference type="STRING" id="3218.A9SIV5"/>
<evidence type="ECO:0000256" key="7">
    <source>
        <dbReference type="SAM" id="MobiDB-lite"/>
    </source>
</evidence>
<evidence type="ECO:0000313" key="10">
    <source>
        <dbReference type="EMBL" id="PNR39049.1"/>
    </source>
</evidence>
<dbReference type="PANTHER" id="PTHR14677">
    <property type="entry name" value="ARSENITE INDUCUBLE RNA ASSOCIATED PROTEIN AIP-1-RELATED"/>
    <property type="match status" value="1"/>
</dbReference>
<dbReference type="GO" id="GO:0005737">
    <property type="term" value="C:cytoplasm"/>
    <property type="evidence" value="ECO:0000318"/>
    <property type="project" value="GO_Central"/>
</dbReference>
<comment type="function">
    <text evidence="1">May be involved in environmental stress response.</text>
</comment>
<evidence type="ECO:0000313" key="11">
    <source>
        <dbReference type="EnsemblPlants" id="Pp3c15_4950V3.1"/>
    </source>
</evidence>
<name>A9SIV5_PHYPA</name>
<evidence type="ECO:0000256" key="5">
    <source>
        <dbReference type="ARBA" id="ARBA00022833"/>
    </source>
</evidence>
<evidence type="ECO:0000256" key="1">
    <source>
        <dbReference type="ARBA" id="ARBA00003732"/>
    </source>
</evidence>
<dbReference type="EnsemblPlants" id="Pp3c15_4950V3.1">
    <property type="protein sequence ID" value="Pp3c15_4950V3.1"/>
    <property type="gene ID" value="Pp3c15_4950"/>
</dbReference>
<reference evidence="10 12" key="2">
    <citation type="journal article" date="2018" name="Plant J.">
        <title>The Physcomitrella patens chromosome-scale assembly reveals moss genome structure and evolution.</title>
        <authorList>
            <person name="Lang D."/>
            <person name="Ullrich K.K."/>
            <person name="Murat F."/>
            <person name="Fuchs J."/>
            <person name="Jenkins J."/>
            <person name="Haas F.B."/>
            <person name="Piednoel M."/>
            <person name="Gundlach H."/>
            <person name="Van Bel M."/>
            <person name="Meyberg R."/>
            <person name="Vives C."/>
            <person name="Morata J."/>
            <person name="Symeonidi A."/>
            <person name="Hiss M."/>
            <person name="Muchero W."/>
            <person name="Kamisugi Y."/>
            <person name="Saleh O."/>
            <person name="Blanc G."/>
            <person name="Decker E.L."/>
            <person name="van Gessel N."/>
            <person name="Grimwood J."/>
            <person name="Hayes R.D."/>
            <person name="Graham S.W."/>
            <person name="Gunter L.E."/>
            <person name="McDaniel S.F."/>
            <person name="Hoernstein S.N.W."/>
            <person name="Larsson A."/>
            <person name="Li F.W."/>
            <person name="Perroud P.F."/>
            <person name="Phillips J."/>
            <person name="Ranjan P."/>
            <person name="Rokshar D.S."/>
            <person name="Rothfels C.J."/>
            <person name="Schneider L."/>
            <person name="Shu S."/>
            <person name="Stevenson D.W."/>
            <person name="Thummler F."/>
            <person name="Tillich M."/>
            <person name="Villarreal Aguilar J.C."/>
            <person name="Widiez T."/>
            <person name="Wong G.K."/>
            <person name="Wymore A."/>
            <person name="Zhang Y."/>
            <person name="Zimmer A.D."/>
            <person name="Quatrano R.S."/>
            <person name="Mayer K.F.X."/>
            <person name="Goodstein D."/>
            <person name="Casacuberta J.M."/>
            <person name="Vandepoele K."/>
            <person name="Reski R."/>
            <person name="Cuming A.C."/>
            <person name="Tuskan G.A."/>
            <person name="Maumus F."/>
            <person name="Salse J."/>
            <person name="Schmutz J."/>
            <person name="Rensing S.A."/>
        </authorList>
    </citation>
    <scope>NUCLEOTIDE SEQUENCE [LARGE SCALE GENOMIC DNA]</scope>
    <source>
        <strain evidence="11 12">cv. Gransden 2004</strain>
    </source>
</reference>
<reference evidence="11" key="3">
    <citation type="submission" date="2020-12" db="UniProtKB">
        <authorList>
            <consortium name="EnsemblPlants"/>
        </authorList>
    </citation>
    <scope>IDENTIFICATION</scope>
</reference>
<keyword evidence="3" id="KW-0677">Repeat</keyword>
<dbReference type="eggNOG" id="KOG3183">
    <property type="taxonomic scope" value="Eukaryota"/>
</dbReference>
<organism evidence="10">
    <name type="scientific">Physcomitrium patens</name>
    <name type="common">Spreading-leaved earth moss</name>
    <name type="synonym">Physcomitrella patens</name>
    <dbReference type="NCBI Taxonomy" id="3218"/>
    <lineage>
        <taxon>Eukaryota</taxon>
        <taxon>Viridiplantae</taxon>
        <taxon>Streptophyta</taxon>
        <taxon>Embryophyta</taxon>
        <taxon>Bryophyta</taxon>
        <taxon>Bryophytina</taxon>
        <taxon>Bryopsida</taxon>
        <taxon>Funariidae</taxon>
        <taxon>Funariales</taxon>
        <taxon>Funariaceae</taxon>
        <taxon>Physcomitrium</taxon>
    </lineage>
</organism>
<accession>A9SIV5</accession>
<feature type="compositionally biased region" description="Polar residues" evidence="7">
    <location>
        <begin position="212"/>
        <end position="240"/>
    </location>
</feature>
<feature type="domain" description="C2H2-type" evidence="8">
    <location>
        <begin position="275"/>
        <end position="303"/>
    </location>
</feature>
<dbReference type="Gene3D" id="4.10.1110.10">
    <property type="entry name" value="AN1-like Zinc finger"/>
    <property type="match status" value="2"/>
</dbReference>
<evidence type="ECO:0000256" key="4">
    <source>
        <dbReference type="ARBA" id="ARBA00022771"/>
    </source>
</evidence>
<keyword evidence="5" id="KW-0862">Zinc</keyword>
<dbReference type="GeneID" id="112292079"/>
<dbReference type="Gene3D" id="3.30.160.60">
    <property type="entry name" value="Classic Zinc Finger"/>
    <property type="match status" value="1"/>
</dbReference>
<keyword evidence="12" id="KW-1185">Reference proteome</keyword>
<proteinExistence type="predicted"/>
<dbReference type="SMART" id="SM00154">
    <property type="entry name" value="ZnF_AN1"/>
    <property type="match status" value="1"/>
</dbReference>
<evidence type="ECO:0000256" key="6">
    <source>
        <dbReference type="PROSITE-ProRule" id="PRU00042"/>
    </source>
</evidence>
<feature type="domain" description="AN1-type" evidence="9">
    <location>
        <begin position="7"/>
        <end position="55"/>
    </location>
</feature>
<dbReference type="Gramene" id="Pp3c15_4950V3.1">
    <property type="protein sequence ID" value="Pp3c15_4950V3.1"/>
    <property type="gene ID" value="Pp3c15_4950"/>
</dbReference>
<dbReference type="AlphaFoldDB" id="A9SIV5"/>
<feature type="domain" description="C2H2-type" evidence="8">
    <location>
        <begin position="243"/>
        <end position="271"/>
    </location>
</feature>
<sequence>MGTPALPDLGQHCSRVDCHQLDFLPFTCDACHKVFCLEHRQYKSHNCPNTKDHDVTVIVCPVCHKSIRTVANEDENVTWDRHVRTNCDPSNYEKATKKPRCPVRGCKEILVFSNKVLCNDCKREVCLKHRFGLDHGCEDFRKANRSNWGISDYGNMFMKSFKERKAPVVQSNGNSKLPANGASSVQSGSIKGAFSGLFSSVEAGINKLGLATSSSGTSHGNAVGRQTPSEPLKGSSGQASKTEECPQCRARFANVAQLIKHVETMHDTPNQEMLDECPKCGRKFRDPIQLVNHVERDHGGSSS</sequence>
<reference evidence="10 12" key="1">
    <citation type="journal article" date="2008" name="Science">
        <title>The Physcomitrella genome reveals evolutionary insights into the conquest of land by plants.</title>
        <authorList>
            <person name="Rensing S."/>
            <person name="Lang D."/>
            <person name="Zimmer A."/>
            <person name="Terry A."/>
            <person name="Salamov A."/>
            <person name="Shapiro H."/>
            <person name="Nishiyama T."/>
            <person name="Perroud P.-F."/>
            <person name="Lindquist E."/>
            <person name="Kamisugi Y."/>
            <person name="Tanahashi T."/>
            <person name="Sakakibara K."/>
            <person name="Fujita T."/>
            <person name="Oishi K."/>
            <person name="Shin-I T."/>
            <person name="Kuroki Y."/>
            <person name="Toyoda A."/>
            <person name="Suzuki Y."/>
            <person name="Hashimoto A."/>
            <person name="Yamaguchi K."/>
            <person name="Sugano A."/>
            <person name="Kohara Y."/>
            <person name="Fujiyama A."/>
            <person name="Anterola A."/>
            <person name="Aoki S."/>
            <person name="Ashton N."/>
            <person name="Barbazuk W.B."/>
            <person name="Barker E."/>
            <person name="Bennetzen J."/>
            <person name="Bezanilla M."/>
            <person name="Blankenship R."/>
            <person name="Cho S.H."/>
            <person name="Dutcher S."/>
            <person name="Estelle M."/>
            <person name="Fawcett J.A."/>
            <person name="Gundlach H."/>
            <person name="Hanada K."/>
            <person name="Heyl A."/>
            <person name="Hicks K.A."/>
            <person name="Hugh J."/>
            <person name="Lohr M."/>
            <person name="Mayer K."/>
            <person name="Melkozernov A."/>
            <person name="Murata T."/>
            <person name="Nelson D."/>
            <person name="Pils B."/>
            <person name="Prigge M."/>
            <person name="Reiss B."/>
            <person name="Renner T."/>
            <person name="Rombauts S."/>
            <person name="Rushton P."/>
            <person name="Sanderfoot A."/>
            <person name="Schween G."/>
            <person name="Shiu S.-H."/>
            <person name="Stueber K."/>
            <person name="Theodoulou F.L."/>
            <person name="Tu H."/>
            <person name="Van de Peer Y."/>
            <person name="Verrier P.J."/>
            <person name="Waters E."/>
            <person name="Wood A."/>
            <person name="Yang L."/>
            <person name="Cove D."/>
            <person name="Cuming A."/>
            <person name="Hasebe M."/>
            <person name="Lucas S."/>
            <person name="Mishler D.B."/>
            <person name="Reski R."/>
            <person name="Grigoriev I."/>
            <person name="Quatrano R.S."/>
            <person name="Boore J.L."/>
        </authorList>
    </citation>
    <scope>NUCLEOTIDE SEQUENCE [LARGE SCALE GENOMIC DNA]</scope>
    <source>
        <strain evidence="11 12">cv. Gransden 2004</strain>
    </source>
</reference>
<evidence type="ECO:0000313" key="12">
    <source>
        <dbReference type="Proteomes" id="UP000006727"/>
    </source>
</evidence>
<gene>
    <name evidence="11" type="primary">LOC112292079</name>
    <name evidence="10" type="ORF">PHYPA_019327</name>
</gene>
<dbReference type="Pfam" id="PF01428">
    <property type="entry name" value="zf-AN1"/>
    <property type="match status" value="2"/>
</dbReference>
<feature type="domain" description="AN1-type" evidence="9">
    <location>
        <begin position="95"/>
        <end position="145"/>
    </location>
</feature>
<dbReference type="InterPro" id="IPR036236">
    <property type="entry name" value="Znf_C2H2_sf"/>
</dbReference>
<protein>
    <recommendedName>
        <fullName evidence="13">Zinc finger AN1 and C2H2 domain-containing stress-associated protein 16</fullName>
    </recommendedName>
</protein>
<dbReference type="PANTHER" id="PTHR14677:SF20">
    <property type="entry name" value="ZINC FINGER AN1-TYPE CONTAINING 2A-RELATED"/>
    <property type="match status" value="1"/>
</dbReference>
<dbReference type="EMBL" id="ABEU02000015">
    <property type="protein sequence ID" value="PNR39049.1"/>
    <property type="molecule type" value="Genomic_DNA"/>
</dbReference>
<dbReference type="InterPro" id="IPR057357">
    <property type="entry name" value="Znf-C2H2_ZFAND2A/B"/>
</dbReference>
<dbReference type="OMA" id="QCPNANQ"/>
<dbReference type="PROSITE" id="PS51039">
    <property type="entry name" value="ZF_AN1"/>
    <property type="match status" value="2"/>
</dbReference>
<feature type="region of interest" description="Disordered" evidence="7">
    <location>
        <begin position="212"/>
        <end position="244"/>
    </location>
</feature>